<evidence type="ECO:0000313" key="4">
    <source>
        <dbReference type="Proteomes" id="UP000681720"/>
    </source>
</evidence>
<comment type="caution">
    <text evidence="3">The sequence shown here is derived from an EMBL/GenBank/DDBJ whole genome shotgun (WGS) entry which is preliminary data.</text>
</comment>
<reference evidence="3" key="1">
    <citation type="submission" date="2021-02" db="EMBL/GenBank/DDBJ databases">
        <authorList>
            <person name="Nowell W R."/>
        </authorList>
    </citation>
    <scope>NUCLEOTIDE SEQUENCE</scope>
</reference>
<dbReference type="Proteomes" id="UP000681967">
    <property type="component" value="Unassembled WGS sequence"/>
</dbReference>
<protein>
    <submittedName>
        <fullName evidence="3">Uncharacterized protein</fullName>
    </submittedName>
</protein>
<dbReference type="AlphaFoldDB" id="A0A8S3D7I2"/>
<accession>A0A8S3D7I2</accession>
<proteinExistence type="predicted"/>
<dbReference type="Proteomes" id="UP000681720">
    <property type="component" value="Unassembled WGS sequence"/>
</dbReference>
<evidence type="ECO:0000313" key="1">
    <source>
        <dbReference type="EMBL" id="CAF4770009.1"/>
    </source>
</evidence>
<dbReference type="Proteomes" id="UP000676336">
    <property type="component" value="Unassembled WGS sequence"/>
</dbReference>
<feature type="non-terminal residue" evidence="3">
    <location>
        <position position="60"/>
    </location>
</feature>
<dbReference type="EMBL" id="CAJOBI010148467">
    <property type="protein sequence ID" value="CAF4800280.1"/>
    <property type="molecule type" value="Genomic_DNA"/>
</dbReference>
<dbReference type="EMBL" id="CAJOBJ010200979">
    <property type="protein sequence ID" value="CAF4983006.1"/>
    <property type="molecule type" value="Genomic_DNA"/>
</dbReference>
<evidence type="ECO:0000313" key="3">
    <source>
        <dbReference type="EMBL" id="CAF4983006.1"/>
    </source>
</evidence>
<name>A0A8S3D7I2_9BILA</name>
<organism evidence="3 4">
    <name type="scientific">Rotaria magnacalcarata</name>
    <dbReference type="NCBI Taxonomy" id="392030"/>
    <lineage>
        <taxon>Eukaryota</taxon>
        <taxon>Metazoa</taxon>
        <taxon>Spiralia</taxon>
        <taxon>Gnathifera</taxon>
        <taxon>Rotifera</taxon>
        <taxon>Eurotatoria</taxon>
        <taxon>Bdelloidea</taxon>
        <taxon>Philodinida</taxon>
        <taxon>Philodinidae</taxon>
        <taxon>Rotaria</taxon>
    </lineage>
</organism>
<gene>
    <name evidence="1" type="ORF">BYL167_LOCUS46878</name>
    <name evidence="3" type="ORF">GIL414_LOCUS56155</name>
    <name evidence="2" type="ORF">SMN809_LOCUS47146</name>
</gene>
<evidence type="ECO:0000313" key="2">
    <source>
        <dbReference type="EMBL" id="CAF4800280.1"/>
    </source>
</evidence>
<sequence>MYDTTSNTFIGFSLPLDSNGMPILNSYSTDSFTRLEEWYTNVPRATLLNAYLIQPLSSSL</sequence>
<dbReference type="EMBL" id="CAJOBH010133462">
    <property type="protein sequence ID" value="CAF4770009.1"/>
    <property type="molecule type" value="Genomic_DNA"/>
</dbReference>